<evidence type="ECO:0000313" key="4">
    <source>
        <dbReference type="EMBL" id="HIA97951.1"/>
    </source>
</evidence>
<dbReference type="PANTHER" id="PTHR46401:SF2">
    <property type="entry name" value="GLYCOSYLTRANSFERASE WBBK-RELATED"/>
    <property type="match status" value="1"/>
</dbReference>
<dbReference type="PANTHER" id="PTHR46401">
    <property type="entry name" value="GLYCOSYLTRANSFERASE WBBK-RELATED"/>
    <property type="match status" value="1"/>
</dbReference>
<dbReference type="AlphaFoldDB" id="A0A7J4CZ30"/>
<comment type="caution">
    <text evidence="4">The sequence shown here is derived from an EMBL/GenBank/DDBJ whole genome shotgun (WGS) entry which is preliminary data.</text>
</comment>
<dbReference type="GO" id="GO:0016757">
    <property type="term" value="F:glycosyltransferase activity"/>
    <property type="evidence" value="ECO:0007669"/>
    <property type="project" value="InterPro"/>
</dbReference>
<dbReference type="EMBL" id="DTTC01000116">
    <property type="protein sequence ID" value="HIA97951.1"/>
    <property type="molecule type" value="Genomic_DNA"/>
</dbReference>
<dbReference type="Gene3D" id="3.40.50.2000">
    <property type="entry name" value="Glycogen Phosphorylase B"/>
    <property type="match status" value="2"/>
</dbReference>
<dbReference type="InterPro" id="IPR028098">
    <property type="entry name" value="Glyco_trans_4-like_N"/>
</dbReference>
<dbReference type="InterPro" id="IPR001296">
    <property type="entry name" value="Glyco_trans_1"/>
</dbReference>
<sequence>MVAPSVRVPDTLGQTLHQLALADGLAKRGIDITLICRYDSNNADTSNLSPNLKFIPIVDPGIPFERIIFTRISYQKVLTELKTGEYDLVHDRGYIFAGSGVRAASEAGVKSVLQVDDNWMRSELSATRIARLWPYNEKAIRSCREQIEKADSGFTVSTVLREQISKWNPKANNFTVIQNGYENDLFSPDVEPLGLRKRLGLKGKIVVFVGALGPWHGTDELVEIAKLNPELNVIVAGGGYGKNLPELANLFHIGKLERADVPRLLVEADVGVAPYPNLDYGFSPLKIYEYMGCKLPVVATSLPSVREATQGHALLVKSGQMADAVAKILKNEKLLDELSESAYAYASSRRTWDNTIDKTIKLYQETI</sequence>
<accession>A0A7J4CZ30</accession>
<evidence type="ECO:0000259" key="2">
    <source>
        <dbReference type="Pfam" id="PF00534"/>
    </source>
</evidence>
<name>A0A7J4CZ30_9ARCH</name>
<evidence type="ECO:0000256" key="1">
    <source>
        <dbReference type="ARBA" id="ARBA00022679"/>
    </source>
</evidence>
<evidence type="ECO:0000259" key="3">
    <source>
        <dbReference type="Pfam" id="PF13439"/>
    </source>
</evidence>
<gene>
    <name evidence="4" type="ORF">EYO15_02070</name>
</gene>
<feature type="domain" description="Glycosyl transferase family 1" evidence="2">
    <location>
        <begin position="201"/>
        <end position="343"/>
    </location>
</feature>
<dbReference type="Proteomes" id="UP000589132">
    <property type="component" value="Unassembled WGS sequence"/>
</dbReference>
<reference evidence="5" key="1">
    <citation type="journal article" date="2019" name="bioRxiv">
        <title>Genome diversification in globally distributed novel marine Proteobacteria is linked to environmental adaptation.</title>
        <authorList>
            <person name="Zhou Z."/>
            <person name="Tran P.Q."/>
            <person name="Kieft K."/>
            <person name="Anantharaman K."/>
        </authorList>
    </citation>
    <scope>NUCLEOTIDE SEQUENCE [LARGE SCALE GENOMIC DNA]</scope>
</reference>
<organism evidence="4 5">
    <name type="scientific">Marine Group III euryarchaeote</name>
    <dbReference type="NCBI Taxonomy" id="2173149"/>
    <lineage>
        <taxon>Archaea</taxon>
        <taxon>Methanobacteriati</taxon>
        <taxon>Thermoplasmatota</taxon>
        <taxon>Thermoplasmata</taxon>
        <taxon>Candidatus Thermoprofundales</taxon>
    </lineage>
</organism>
<protein>
    <submittedName>
        <fullName evidence="4">Glycosyltransferase family 1 protein</fullName>
    </submittedName>
</protein>
<dbReference type="Pfam" id="PF00534">
    <property type="entry name" value="Glycos_transf_1"/>
    <property type="match status" value="1"/>
</dbReference>
<feature type="domain" description="Glycosyltransferase subfamily 4-like N-terminal" evidence="3">
    <location>
        <begin position="13"/>
        <end position="182"/>
    </location>
</feature>
<keyword evidence="1 4" id="KW-0808">Transferase</keyword>
<dbReference type="SUPFAM" id="SSF53756">
    <property type="entry name" value="UDP-Glycosyltransferase/glycogen phosphorylase"/>
    <property type="match status" value="1"/>
</dbReference>
<dbReference type="Pfam" id="PF13439">
    <property type="entry name" value="Glyco_transf_4"/>
    <property type="match status" value="1"/>
</dbReference>
<evidence type="ECO:0000313" key="5">
    <source>
        <dbReference type="Proteomes" id="UP000589132"/>
    </source>
</evidence>
<proteinExistence type="predicted"/>
<dbReference type="CDD" id="cd03801">
    <property type="entry name" value="GT4_PimA-like"/>
    <property type="match status" value="1"/>
</dbReference>